<keyword evidence="1" id="KW-0472">Membrane</keyword>
<feature type="transmembrane region" description="Helical" evidence="1">
    <location>
        <begin position="100"/>
        <end position="117"/>
    </location>
</feature>
<accession>A0A498D5K8</accession>
<dbReference type="AlphaFoldDB" id="A0A498D5K8"/>
<comment type="caution">
    <text evidence="2">The sequence shown here is derived from an EMBL/GenBank/DDBJ whole genome shotgun (WGS) entry which is preliminary data.</text>
</comment>
<feature type="transmembrane region" description="Helical" evidence="1">
    <location>
        <begin position="238"/>
        <end position="265"/>
    </location>
</feature>
<proteinExistence type="predicted"/>
<dbReference type="PANTHER" id="PTHR41324">
    <property type="entry name" value="MEMBRANE PROTEIN-RELATED"/>
    <property type="match status" value="1"/>
</dbReference>
<dbReference type="RefSeq" id="WP_121524595.1">
    <property type="nucleotide sequence ID" value="NZ_RCHR01000007.1"/>
</dbReference>
<feature type="transmembrane region" description="Helical" evidence="1">
    <location>
        <begin position="12"/>
        <end position="43"/>
    </location>
</feature>
<feature type="transmembrane region" description="Helical" evidence="1">
    <location>
        <begin position="55"/>
        <end position="88"/>
    </location>
</feature>
<keyword evidence="1" id="KW-0812">Transmembrane</keyword>
<feature type="transmembrane region" description="Helical" evidence="1">
    <location>
        <begin position="172"/>
        <end position="193"/>
    </location>
</feature>
<dbReference type="EMBL" id="RCHR01000007">
    <property type="protein sequence ID" value="RLL41755.1"/>
    <property type="molecule type" value="Genomic_DNA"/>
</dbReference>
<dbReference type="OrthoDB" id="2987886at2"/>
<reference evidence="2 3" key="1">
    <citation type="submission" date="2018-10" db="EMBL/GenBank/DDBJ databases">
        <title>Oceanobacillus sp. YLB-02 draft genome.</title>
        <authorList>
            <person name="Yu L."/>
        </authorList>
    </citation>
    <scope>NUCLEOTIDE SEQUENCE [LARGE SCALE GENOMIC DNA]</scope>
    <source>
        <strain evidence="2 3">YLB-02</strain>
    </source>
</reference>
<evidence type="ECO:0000313" key="3">
    <source>
        <dbReference type="Proteomes" id="UP000270219"/>
    </source>
</evidence>
<dbReference type="PANTHER" id="PTHR41324:SF1">
    <property type="entry name" value="DUF2232 DOMAIN-CONTAINING PROTEIN"/>
    <property type="match status" value="1"/>
</dbReference>
<gene>
    <name evidence="2" type="ORF">D8M04_16945</name>
</gene>
<evidence type="ECO:0000256" key="1">
    <source>
        <dbReference type="SAM" id="Phobius"/>
    </source>
</evidence>
<feature type="transmembrane region" description="Helical" evidence="1">
    <location>
        <begin position="214"/>
        <end position="232"/>
    </location>
</feature>
<keyword evidence="3" id="KW-1185">Reference proteome</keyword>
<name>A0A498D5K8_9BACI</name>
<sequence>MNQSKKLTDGALLLAIFIVLLFITIFITPIAIFSAFFLPLPFIMYASRHGFKPSIIFLIAAVALTALFFSIFSIFTPILMGLGGIMIGTAIRKDFSAYEALARGTFGFIIGLLFLYAGSQVLFGVNWIGEFRTIFTESVEMSTELAGQFTTEEQIDQFESTIQTYITYMTNLIPVFLIMAGFILALISQWIGFKFLNRLDKRELRFPPFRTLRFPKTIIWVYFIALLLSFFVTDTSSMFFVIIQNAQVLLGAVLVIQGFSLIFFYTHHKKISKAIPVLFIILTILFPPFLLPFIRILGIIDIGMNLRDTIVKKR</sequence>
<dbReference type="InterPro" id="IPR018710">
    <property type="entry name" value="DUF2232"/>
</dbReference>
<feature type="transmembrane region" description="Helical" evidence="1">
    <location>
        <begin position="277"/>
        <end position="300"/>
    </location>
</feature>
<protein>
    <submittedName>
        <fullName evidence="2">DUF2232 domain-containing protein</fullName>
    </submittedName>
</protein>
<evidence type="ECO:0000313" key="2">
    <source>
        <dbReference type="EMBL" id="RLL41755.1"/>
    </source>
</evidence>
<dbReference type="Proteomes" id="UP000270219">
    <property type="component" value="Unassembled WGS sequence"/>
</dbReference>
<dbReference type="Pfam" id="PF09991">
    <property type="entry name" value="DUF2232"/>
    <property type="match status" value="1"/>
</dbReference>
<organism evidence="2 3">
    <name type="scientific">Oceanobacillus piezotolerans</name>
    <dbReference type="NCBI Taxonomy" id="2448030"/>
    <lineage>
        <taxon>Bacteria</taxon>
        <taxon>Bacillati</taxon>
        <taxon>Bacillota</taxon>
        <taxon>Bacilli</taxon>
        <taxon>Bacillales</taxon>
        <taxon>Bacillaceae</taxon>
        <taxon>Oceanobacillus</taxon>
    </lineage>
</organism>
<keyword evidence="1" id="KW-1133">Transmembrane helix</keyword>